<keyword evidence="4" id="KW-0378">Hydrolase</keyword>
<dbReference type="InterPro" id="IPR029058">
    <property type="entry name" value="AB_hydrolase_fold"/>
</dbReference>
<evidence type="ECO:0000313" key="6">
    <source>
        <dbReference type="EMBL" id="KAJ8950326.1"/>
    </source>
</evidence>
<dbReference type="Pfam" id="PF00326">
    <property type="entry name" value="Peptidase_S9"/>
    <property type="match status" value="1"/>
</dbReference>
<dbReference type="PRINTS" id="PR00862">
    <property type="entry name" value="PROLIGOPTASE"/>
</dbReference>
<organism evidence="6 7">
    <name type="scientific">Aromia moschata</name>
    <dbReference type="NCBI Taxonomy" id="1265417"/>
    <lineage>
        <taxon>Eukaryota</taxon>
        <taxon>Metazoa</taxon>
        <taxon>Ecdysozoa</taxon>
        <taxon>Arthropoda</taxon>
        <taxon>Hexapoda</taxon>
        <taxon>Insecta</taxon>
        <taxon>Pterygota</taxon>
        <taxon>Neoptera</taxon>
        <taxon>Endopterygota</taxon>
        <taxon>Coleoptera</taxon>
        <taxon>Polyphaga</taxon>
        <taxon>Cucujiformia</taxon>
        <taxon>Chrysomeloidea</taxon>
        <taxon>Cerambycidae</taxon>
        <taxon>Cerambycinae</taxon>
        <taxon>Callichromatini</taxon>
        <taxon>Aromia</taxon>
    </lineage>
</organism>
<name>A0AAV8YGW1_9CUCU</name>
<evidence type="ECO:0000259" key="5">
    <source>
        <dbReference type="Pfam" id="PF00326"/>
    </source>
</evidence>
<proteinExistence type="inferred from homology"/>
<accession>A0AAV8YGW1</accession>
<dbReference type="GO" id="GO:0070012">
    <property type="term" value="F:oligopeptidase activity"/>
    <property type="evidence" value="ECO:0007669"/>
    <property type="project" value="TreeGrafter"/>
</dbReference>
<evidence type="ECO:0000256" key="2">
    <source>
        <dbReference type="ARBA" id="ARBA00005228"/>
    </source>
</evidence>
<keyword evidence="7" id="KW-1185">Reference proteome</keyword>
<dbReference type="PANTHER" id="PTHR42881">
    <property type="entry name" value="PROLYL ENDOPEPTIDASE"/>
    <property type="match status" value="1"/>
</dbReference>
<dbReference type="AlphaFoldDB" id="A0AAV8YGW1"/>
<evidence type="ECO:0000313" key="7">
    <source>
        <dbReference type="Proteomes" id="UP001162162"/>
    </source>
</evidence>
<reference evidence="6" key="1">
    <citation type="journal article" date="2023" name="Insect Mol. Biol.">
        <title>Genome sequencing provides insights into the evolution of gene families encoding plant cell wall-degrading enzymes in longhorned beetles.</title>
        <authorList>
            <person name="Shin N.R."/>
            <person name="Okamura Y."/>
            <person name="Kirsch R."/>
            <person name="Pauchet Y."/>
        </authorList>
    </citation>
    <scope>NUCLEOTIDE SEQUENCE</scope>
    <source>
        <strain evidence="6">AMC_N1</strain>
    </source>
</reference>
<comment type="caution">
    <text evidence="6">The sequence shown here is derived from an EMBL/GenBank/DDBJ whole genome shotgun (WGS) entry which is preliminary data.</text>
</comment>
<dbReference type="EMBL" id="JAPWTK010000102">
    <property type="protein sequence ID" value="KAJ8950326.1"/>
    <property type="molecule type" value="Genomic_DNA"/>
</dbReference>
<dbReference type="EC" id="3.4.21.-" evidence="4"/>
<sequence length="227" mass="27153">MSTLQIMNPNLYSEQIRTLQNYRIVVIDFNNPIESEWADLIPEHPKRQYQGYSRFKISKKLYDFKLMSVQFLLFPENVNIQKCSTVFVHFLHRILSIKWILKEIKLETRYSMKLKLVTLMHRIGSRWFKALFIIWLWRFQCERNPSFGVSRLIFINNFDGIFALANIRGGGEYGDKWHNGGRSYKKQNCFDDFQWAAKYLVKEKFTRAEKANNTRRIKWRPPGGLLA</sequence>
<dbReference type="PANTHER" id="PTHR42881:SF2">
    <property type="entry name" value="PROLYL ENDOPEPTIDASE"/>
    <property type="match status" value="1"/>
</dbReference>
<dbReference type="GO" id="GO:0004252">
    <property type="term" value="F:serine-type endopeptidase activity"/>
    <property type="evidence" value="ECO:0007669"/>
    <property type="project" value="UniProtKB-UniRule"/>
</dbReference>
<feature type="domain" description="Peptidase S9 prolyl oligopeptidase catalytic" evidence="5">
    <location>
        <begin position="147"/>
        <end position="210"/>
    </location>
</feature>
<comment type="similarity">
    <text evidence="2 4">Belongs to the peptidase S9A family.</text>
</comment>
<dbReference type="GO" id="GO:0006508">
    <property type="term" value="P:proteolysis"/>
    <property type="evidence" value="ECO:0007669"/>
    <property type="project" value="UniProtKB-KW"/>
</dbReference>
<gene>
    <name evidence="6" type="ORF">NQ318_021186</name>
</gene>
<protein>
    <recommendedName>
        <fullName evidence="3 4">Prolyl endopeptidase</fullName>
        <ecNumber evidence="4">3.4.21.-</ecNumber>
    </recommendedName>
</protein>
<dbReference type="GO" id="GO:0005829">
    <property type="term" value="C:cytosol"/>
    <property type="evidence" value="ECO:0007669"/>
    <property type="project" value="TreeGrafter"/>
</dbReference>
<dbReference type="Proteomes" id="UP001162162">
    <property type="component" value="Unassembled WGS sequence"/>
</dbReference>
<dbReference type="InterPro" id="IPR051167">
    <property type="entry name" value="Prolyl_oligopep/macrocyclase"/>
</dbReference>
<keyword evidence="4" id="KW-0720">Serine protease</keyword>
<dbReference type="InterPro" id="IPR002470">
    <property type="entry name" value="Peptidase_S9A"/>
</dbReference>
<keyword evidence="4" id="KW-0645">Protease</keyword>
<evidence type="ECO:0000256" key="4">
    <source>
        <dbReference type="RuleBase" id="RU368024"/>
    </source>
</evidence>
<comment type="catalytic activity">
    <reaction evidence="1">
        <text>Hydrolysis of Pro-|-Xaa &gt;&gt; Ala-|-Xaa in oligopeptides.</text>
        <dbReference type="EC" id="3.4.21.26"/>
    </reaction>
</comment>
<evidence type="ECO:0000256" key="1">
    <source>
        <dbReference type="ARBA" id="ARBA00001070"/>
    </source>
</evidence>
<evidence type="ECO:0000256" key="3">
    <source>
        <dbReference type="ARBA" id="ARBA00016310"/>
    </source>
</evidence>
<dbReference type="Gene3D" id="3.40.50.1820">
    <property type="entry name" value="alpha/beta hydrolase"/>
    <property type="match status" value="1"/>
</dbReference>
<dbReference type="InterPro" id="IPR001375">
    <property type="entry name" value="Peptidase_S9_cat"/>
</dbReference>